<feature type="domain" description="Phage capsid-like C-terminal" evidence="3">
    <location>
        <begin position="164"/>
        <end position="447"/>
    </location>
</feature>
<dbReference type="OrthoDB" id="2043141at2"/>
<dbReference type="EMBL" id="ADGQ01000028">
    <property type="protein sequence ID" value="EFM65078.1"/>
    <property type="molecule type" value="Genomic_DNA"/>
</dbReference>
<proteinExistence type="predicted"/>
<gene>
    <name evidence="4" type="ORF">HMPREF0634_0219</name>
</gene>
<dbReference type="AlphaFoldDB" id="E0E201"/>
<dbReference type="eggNOG" id="COG4653">
    <property type="taxonomic scope" value="Bacteria"/>
</dbReference>
<comment type="subcellular location">
    <subcellularLocation>
        <location evidence="1">Virion</location>
    </subcellularLocation>
</comment>
<sequence length="466" mass="52266">MLRKIMLTRKKTLLKDKLDELRKKGEDFAKREKELKAAIEEVKTEEEQKVVDEMIDKFEAEKKEYDEDVKGLEEEIGDIEKEIDELEDNEPGVPIDEPEPAEPIQERKKAKEEKEIVSMTRRKYFGGNTRETLKLHVERDDVKDFLERTKNKIRETRGVKEADLLIPTVTLELLRDSLHEYSKLISKVRLRKVSGKARQTIAGSIPEAIWMEACSKLSELSFGFNEVEIDGYKVGGFIPICNATLEDADPVDLYNEILYMLGQAIGLAIDKAILYGTGKKMPLGIVTRLAQATQPEGYSSKDRKWENLSTSNLVKLENANGADFFTKFLLGISGLKSNYATKEKFWVMNDTTKNKLMAKALTFDASGAIVAKINNEMPVIGGAIITLPFVPEGDMIGGYGELYLLGERAGATFAASEHANFIEDNTLFKGTARYDGRPIIAEAFIGVNIENKAVTKTLDFAKGSEV</sequence>
<protein>
    <submittedName>
        <fullName evidence="4">Putative phage major capsid protein, HK97 family</fullName>
    </submittedName>
</protein>
<dbReference type="InterPro" id="IPR054612">
    <property type="entry name" value="Phage_capsid-like_C"/>
</dbReference>
<dbReference type="InterPro" id="IPR024455">
    <property type="entry name" value="Phage_capsid"/>
</dbReference>
<reference evidence="4 5" key="1">
    <citation type="submission" date="2010-08" db="EMBL/GenBank/DDBJ databases">
        <authorList>
            <person name="Harkins D.M."/>
            <person name="Madupu R."/>
            <person name="Durkin A.S."/>
            <person name="Torralba M."/>
            <person name="Methe B."/>
            <person name="Sutton G.G."/>
            <person name="Nelson K.E."/>
        </authorList>
    </citation>
    <scope>NUCLEOTIDE SEQUENCE [LARGE SCALE GENOMIC DNA]</scope>
    <source>
        <strain evidence="4 5">DSM 17678</strain>
    </source>
</reference>
<organism evidence="4 5">
    <name type="scientific">Peptostreptococcus stomatis DSM 17678</name>
    <dbReference type="NCBI Taxonomy" id="596315"/>
    <lineage>
        <taxon>Bacteria</taxon>
        <taxon>Bacillati</taxon>
        <taxon>Bacillota</taxon>
        <taxon>Clostridia</taxon>
        <taxon>Peptostreptococcales</taxon>
        <taxon>Peptostreptococcaceae</taxon>
        <taxon>Peptostreptococcus</taxon>
    </lineage>
</organism>
<feature type="compositionally biased region" description="Acidic residues" evidence="2">
    <location>
        <begin position="87"/>
        <end position="100"/>
    </location>
</feature>
<feature type="region of interest" description="Disordered" evidence="2">
    <location>
        <begin position="87"/>
        <end position="108"/>
    </location>
</feature>
<dbReference type="Pfam" id="PF05065">
    <property type="entry name" value="Phage_capsid"/>
    <property type="match status" value="1"/>
</dbReference>
<dbReference type="STRING" id="596315.HMPREF0634_0219"/>
<evidence type="ECO:0000259" key="3">
    <source>
        <dbReference type="Pfam" id="PF05065"/>
    </source>
</evidence>
<evidence type="ECO:0000256" key="2">
    <source>
        <dbReference type="SAM" id="MobiDB-lite"/>
    </source>
</evidence>
<evidence type="ECO:0000313" key="4">
    <source>
        <dbReference type="EMBL" id="EFM65078.1"/>
    </source>
</evidence>
<dbReference type="NCBIfam" id="TIGR01554">
    <property type="entry name" value="major_cap_HK97"/>
    <property type="match status" value="1"/>
</dbReference>
<accession>E0E201</accession>
<dbReference type="Proteomes" id="UP000003244">
    <property type="component" value="Unassembled WGS sequence"/>
</dbReference>
<dbReference type="GeneID" id="84800243"/>
<evidence type="ECO:0000313" key="5">
    <source>
        <dbReference type="Proteomes" id="UP000003244"/>
    </source>
</evidence>
<comment type="caution">
    <text evidence="4">The sequence shown here is derived from an EMBL/GenBank/DDBJ whole genome shotgun (WGS) entry which is preliminary data.</text>
</comment>
<dbReference type="RefSeq" id="WP_007788747.1">
    <property type="nucleotide sequence ID" value="NZ_ADGQ01000028.1"/>
</dbReference>
<evidence type="ECO:0000256" key="1">
    <source>
        <dbReference type="ARBA" id="ARBA00004328"/>
    </source>
</evidence>
<keyword evidence="5" id="KW-1185">Reference proteome</keyword>
<name>E0E201_9FIRM</name>
<dbReference type="SUPFAM" id="SSF56563">
    <property type="entry name" value="Major capsid protein gp5"/>
    <property type="match status" value="1"/>
</dbReference>